<protein>
    <submittedName>
        <fullName evidence="1">5'-3' exoribonuclease 3</fullName>
    </submittedName>
</protein>
<dbReference type="EMBL" id="CM000784">
    <property type="protein sequence ID" value="AQK91963.1"/>
    <property type="molecule type" value="Genomic_DNA"/>
</dbReference>
<evidence type="ECO:0000313" key="1">
    <source>
        <dbReference type="EMBL" id="AQK91963.1"/>
    </source>
</evidence>
<name>A0A1D6FJM5_MAIZE</name>
<proteinExistence type="predicted"/>
<organism evidence="1">
    <name type="scientific">Zea mays</name>
    <name type="common">Maize</name>
    <dbReference type="NCBI Taxonomy" id="4577"/>
    <lineage>
        <taxon>Eukaryota</taxon>
        <taxon>Viridiplantae</taxon>
        <taxon>Streptophyta</taxon>
        <taxon>Embryophyta</taxon>
        <taxon>Tracheophyta</taxon>
        <taxon>Spermatophyta</taxon>
        <taxon>Magnoliopsida</taxon>
        <taxon>Liliopsida</taxon>
        <taxon>Poales</taxon>
        <taxon>Poaceae</taxon>
        <taxon>PACMAD clade</taxon>
        <taxon>Panicoideae</taxon>
        <taxon>Andropogonodae</taxon>
        <taxon>Andropogoneae</taxon>
        <taxon>Tripsacinae</taxon>
        <taxon>Zea</taxon>
    </lineage>
</organism>
<sequence length="53" mass="6150">MRRLMLLFPRSHIRLFVYCTTCGSVCVCWGGSRPHSRSMTRLFPSLPLLCHEP</sequence>
<accession>A0A1D6FJM5</accession>
<dbReference type="AlphaFoldDB" id="A0A1D6FJM5"/>
<gene>
    <name evidence="1" type="ORF">ZEAMMB73_Zm00001d009472</name>
</gene>
<reference evidence="1" key="1">
    <citation type="submission" date="2015-12" db="EMBL/GenBank/DDBJ databases">
        <title>Update maize B73 reference genome by single molecule sequencing technologies.</title>
        <authorList>
            <consortium name="Maize Genome Sequencing Project"/>
            <person name="Ware D."/>
        </authorList>
    </citation>
    <scope>NUCLEOTIDE SEQUENCE</scope>
    <source>
        <tissue evidence="1">Seedling</tissue>
    </source>
</reference>